<feature type="region of interest" description="Disordered" evidence="1">
    <location>
        <begin position="561"/>
        <end position="589"/>
    </location>
</feature>
<feature type="compositionally biased region" description="Basic and acidic residues" evidence="1">
    <location>
        <begin position="664"/>
        <end position="673"/>
    </location>
</feature>
<feature type="compositionally biased region" description="Acidic residues" evidence="1">
    <location>
        <begin position="283"/>
        <end position="301"/>
    </location>
</feature>
<feature type="compositionally biased region" description="Acidic residues" evidence="1">
    <location>
        <begin position="677"/>
        <end position="691"/>
    </location>
</feature>
<dbReference type="OrthoDB" id="8447412at2759"/>
<dbReference type="AlphaFoldDB" id="A0A6P7N5S3"/>
<feature type="compositionally biased region" description="Polar residues" evidence="1">
    <location>
        <begin position="568"/>
        <end position="587"/>
    </location>
</feature>
<feature type="compositionally biased region" description="Acidic residues" evidence="1">
    <location>
        <begin position="462"/>
        <end position="480"/>
    </location>
</feature>
<feature type="compositionally biased region" description="Acidic residues" evidence="1">
    <location>
        <begin position="404"/>
        <end position="413"/>
    </location>
</feature>
<feature type="compositionally biased region" description="Acidic residues" evidence="1">
    <location>
        <begin position="148"/>
        <end position="162"/>
    </location>
</feature>
<feature type="region of interest" description="Disordered" evidence="1">
    <location>
        <begin position="354"/>
        <end position="492"/>
    </location>
</feature>
<feature type="compositionally biased region" description="Acidic residues" evidence="1">
    <location>
        <begin position="187"/>
        <end position="203"/>
    </location>
</feature>
<name>A0A6P7N5S3_BETSP</name>
<feature type="compositionally biased region" description="Polar residues" evidence="1">
    <location>
        <begin position="724"/>
        <end position="734"/>
    </location>
</feature>
<organism evidence="2 3">
    <name type="scientific">Betta splendens</name>
    <name type="common">Siamese fighting fish</name>
    <dbReference type="NCBI Taxonomy" id="158456"/>
    <lineage>
        <taxon>Eukaryota</taxon>
        <taxon>Metazoa</taxon>
        <taxon>Chordata</taxon>
        <taxon>Craniata</taxon>
        <taxon>Vertebrata</taxon>
        <taxon>Euteleostomi</taxon>
        <taxon>Actinopterygii</taxon>
        <taxon>Neopterygii</taxon>
        <taxon>Teleostei</taxon>
        <taxon>Neoteleostei</taxon>
        <taxon>Acanthomorphata</taxon>
        <taxon>Anabantaria</taxon>
        <taxon>Anabantiformes</taxon>
        <taxon>Anabantoidei</taxon>
        <taxon>Osphronemidae</taxon>
        <taxon>Betta</taxon>
    </lineage>
</organism>
<feature type="region of interest" description="Disordered" evidence="1">
    <location>
        <begin position="659"/>
        <end position="734"/>
    </location>
</feature>
<evidence type="ECO:0000256" key="1">
    <source>
        <dbReference type="SAM" id="MobiDB-lite"/>
    </source>
</evidence>
<protein>
    <submittedName>
        <fullName evidence="3">Serine-aspartate repeat-containing protein F isoform X1</fullName>
    </submittedName>
</protein>
<evidence type="ECO:0000313" key="2">
    <source>
        <dbReference type="Proteomes" id="UP000515150"/>
    </source>
</evidence>
<keyword evidence="2" id="KW-1185">Reference proteome</keyword>
<dbReference type="RefSeq" id="XP_029013279.2">
    <property type="nucleotide sequence ID" value="XM_029157446.3"/>
</dbReference>
<feature type="compositionally biased region" description="Basic and acidic residues" evidence="1">
    <location>
        <begin position="354"/>
        <end position="364"/>
    </location>
</feature>
<dbReference type="Proteomes" id="UP000515150">
    <property type="component" value="Chromosome 7"/>
</dbReference>
<reference evidence="3" key="1">
    <citation type="submission" date="2025-08" db="UniProtKB">
        <authorList>
            <consortium name="RefSeq"/>
        </authorList>
    </citation>
    <scope>IDENTIFICATION</scope>
</reference>
<dbReference type="InParanoid" id="A0A6P7N5S3"/>
<dbReference type="GeneID" id="114859364"/>
<feature type="compositionally biased region" description="Basic and acidic residues" evidence="1">
    <location>
        <begin position="302"/>
        <end position="312"/>
    </location>
</feature>
<gene>
    <name evidence="3" type="primary">si:dkey-183p4.10</name>
</gene>
<proteinExistence type="predicted"/>
<dbReference type="KEGG" id="bspl:114859364"/>
<feature type="region of interest" description="Disordered" evidence="1">
    <location>
        <begin position="148"/>
        <end position="215"/>
    </location>
</feature>
<accession>A0A6P7N5S3</accession>
<evidence type="ECO:0000313" key="3">
    <source>
        <dbReference type="RefSeq" id="XP_029013279.2"/>
    </source>
</evidence>
<feature type="region of interest" description="Disordered" evidence="1">
    <location>
        <begin position="228"/>
        <end position="333"/>
    </location>
</feature>
<feature type="compositionally biased region" description="Basic and acidic residues" evidence="1">
    <location>
        <begin position="388"/>
        <end position="403"/>
    </location>
</feature>
<sequence>MNCAVVCRAHVAVRLKPKPHQSFHHLMRAQRKPLAEKADERYLALSSSLRGDSRSDEFISVFLLYNLFILTTKMEQSLDDLFNGAFSEVSVGFLENEDLELDGIDFDSKVEEDISQPTEEDEALHQEAAGAASVLCNMEKKDAYVVENADEEQGDDESDEEDVGRVGTSVMSTDKAPQEDFTSSDAGSEEGSCDSGDGGEEADTGAAARPGDLLMSVRCSDEFVYDDKEDEISAVGQSLAPEGSESPQAGNEEQGESEMDEQLSYIGQVPERAGEMMVKGDGSDEDEQEKQEETQEDSSDSESERVRRREENVPALDSEQEAQSPHSLEFSEICVQHERQLSAQAAEEDVAKMEDFSGEEHQEAGETFAEYPSDFSSCEYVEGGGGNPEKERAATDIRWTGKEEDAEEDGDDCLDGRDRETGARWVTGLDQATQEDGKTKVETIACGSDDDQAAESDSYSSSDDDDDDDDDDDEDDDSDDIQGRKYDELSLNTRLLDPENYKDLELYGDSGGAGSGSSISDDHQGNTAAFNIHWDFKFSSLLDEDLLSTVDTDLAASYMNAPPAGDSGSYSVVQRGQSQATHTSHQGSLDDGFFFNTQHVASGAAELGQLGDDEYEEERNWEQEKERIEAFYKFYDDDTEENGREERKTKVQFCADPLSQVIHYETDSSDRDSLSSSEDDEEDEEDEEDEDRSSAETSEEQREPDDTLQMGPEHDPPDVEVPDNTEQSEVSNTHTCSRKHKCGLVLKQILRMGLVVLTGTLMFWLATDQADWFGQIPFFKG</sequence>